<proteinExistence type="predicted"/>
<name>A0ACB6RSR6_9PLEO</name>
<reference evidence="1" key="1">
    <citation type="journal article" date="2020" name="Stud. Mycol.">
        <title>101 Dothideomycetes genomes: a test case for predicting lifestyles and emergence of pathogens.</title>
        <authorList>
            <person name="Haridas S."/>
            <person name="Albert R."/>
            <person name="Binder M."/>
            <person name="Bloem J."/>
            <person name="Labutti K."/>
            <person name="Salamov A."/>
            <person name="Andreopoulos B."/>
            <person name="Baker S."/>
            <person name="Barry K."/>
            <person name="Bills G."/>
            <person name="Bluhm B."/>
            <person name="Cannon C."/>
            <person name="Castanera R."/>
            <person name="Culley D."/>
            <person name="Daum C."/>
            <person name="Ezra D."/>
            <person name="Gonzalez J."/>
            <person name="Henrissat B."/>
            <person name="Kuo A."/>
            <person name="Liang C."/>
            <person name="Lipzen A."/>
            <person name="Lutzoni F."/>
            <person name="Magnuson J."/>
            <person name="Mondo S."/>
            <person name="Nolan M."/>
            <person name="Ohm R."/>
            <person name="Pangilinan J."/>
            <person name="Park H.-J."/>
            <person name="Ramirez L."/>
            <person name="Alfaro M."/>
            <person name="Sun H."/>
            <person name="Tritt A."/>
            <person name="Yoshinaga Y."/>
            <person name="Zwiers L.-H."/>
            <person name="Turgeon B."/>
            <person name="Goodwin S."/>
            <person name="Spatafora J."/>
            <person name="Crous P."/>
            <person name="Grigoriev I."/>
        </authorList>
    </citation>
    <scope>NUCLEOTIDE SEQUENCE</scope>
    <source>
        <strain evidence="1">CBS 525.71</strain>
    </source>
</reference>
<gene>
    <name evidence="1" type="ORF">BU25DRAFT_423761</name>
</gene>
<keyword evidence="2" id="KW-1185">Reference proteome</keyword>
<organism evidence="1 2">
    <name type="scientific">Macroventuria anomochaeta</name>
    <dbReference type="NCBI Taxonomy" id="301207"/>
    <lineage>
        <taxon>Eukaryota</taxon>
        <taxon>Fungi</taxon>
        <taxon>Dikarya</taxon>
        <taxon>Ascomycota</taxon>
        <taxon>Pezizomycotina</taxon>
        <taxon>Dothideomycetes</taxon>
        <taxon>Pleosporomycetidae</taxon>
        <taxon>Pleosporales</taxon>
        <taxon>Pleosporineae</taxon>
        <taxon>Didymellaceae</taxon>
        <taxon>Macroventuria</taxon>
    </lineage>
</organism>
<dbReference type="EMBL" id="MU006728">
    <property type="protein sequence ID" value="KAF2625025.1"/>
    <property type="molecule type" value="Genomic_DNA"/>
</dbReference>
<accession>A0ACB6RSR6</accession>
<sequence length="202" mass="23499">MPGVPEQRGRKRKITDDQLCKMDDLLKSEGFEARSLSWQAMAWECGITGLSDRTISRAMGKLYIARKRGERYCNDCIQRREEKDQHDKEIKKVHAWAAVGYNFKSDLVFYEIESNKNSKMTQQAYIGQILEPHVKRWLDRGDYFTLEEDGDSGHGPGKGKNIVKTWKEQHHLQYFFNCHSSPDLAPIENCWQPSKKYHASKA</sequence>
<evidence type="ECO:0000313" key="2">
    <source>
        <dbReference type="Proteomes" id="UP000799754"/>
    </source>
</evidence>
<evidence type="ECO:0000313" key="1">
    <source>
        <dbReference type="EMBL" id="KAF2625025.1"/>
    </source>
</evidence>
<dbReference type="Proteomes" id="UP000799754">
    <property type="component" value="Unassembled WGS sequence"/>
</dbReference>
<comment type="caution">
    <text evidence="1">The sequence shown here is derived from an EMBL/GenBank/DDBJ whole genome shotgun (WGS) entry which is preliminary data.</text>
</comment>
<protein>
    <submittedName>
        <fullName evidence="1">Uncharacterized protein</fullName>
    </submittedName>
</protein>